<protein>
    <submittedName>
        <fullName evidence="7">RDD family protein</fullName>
    </submittedName>
</protein>
<keyword evidence="4 5" id="KW-0472">Membrane</keyword>
<evidence type="ECO:0000256" key="5">
    <source>
        <dbReference type="SAM" id="Phobius"/>
    </source>
</evidence>
<proteinExistence type="predicted"/>
<keyword evidence="2 5" id="KW-0812">Transmembrane</keyword>
<feature type="transmembrane region" description="Helical" evidence="5">
    <location>
        <begin position="60"/>
        <end position="77"/>
    </location>
</feature>
<dbReference type="InterPro" id="IPR010432">
    <property type="entry name" value="RDD"/>
</dbReference>
<dbReference type="AlphaFoldDB" id="A0A9X1QVR5"/>
<keyword evidence="3 5" id="KW-1133">Transmembrane helix</keyword>
<reference evidence="7" key="1">
    <citation type="submission" date="2021-09" db="EMBL/GenBank/DDBJ databases">
        <title>Genome of Aequorivita sp. strain F47161.</title>
        <authorList>
            <person name="Wang Y."/>
        </authorList>
    </citation>
    <scope>NUCLEOTIDE SEQUENCE</scope>
    <source>
        <strain evidence="7">F47161</strain>
    </source>
</reference>
<evidence type="ECO:0000313" key="8">
    <source>
        <dbReference type="Proteomes" id="UP001139461"/>
    </source>
</evidence>
<dbReference type="RefSeq" id="WP_237604264.1">
    <property type="nucleotide sequence ID" value="NZ_JAIRBA010000060.1"/>
</dbReference>
<comment type="subcellular location">
    <subcellularLocation>
        <location evidence="1">Membrane</location>
        <topology evidence="1">Multi-pass membrane protein</topology>
    </subcellularLocation>
</comment>
<comment type="caution">
    <text evidence="7">The sequence shown here is derived from an EMBL/GenBank/DDBJ whole genome shotgun (WGS) entry which is preliminary data.</text>
</comment>
<organism evidence="7 8">
    <name type="scientific">Aequorivita vitellina</name>
    <dbReference type="NCBI Taxonomy" id="2874475"/>
    <lineage>
        <taxon>Bacteria</taxon>
        <taxon>Pseudomonadati</taxon>
        <taxon>Bacteroidota</taxon>
        <taxon>Flavobacteriia</taxon>
        <taxon>Flavobacteriales</taxon>
        <taxon>Flavobacteriaceae</taxon>
        <taxon>Aequorivita</taxon>
    </lineage>
</organism>
<evidence type="ECO:0000256" key="3">
    <source>
        <dbReference type="ARBA" id="ARBA00022989"/>
    </source>
</evidence>
<dbReference type="EMBL" id="JAIRBA010000060">
    <property type="protein sequence ID" value="MCG2420491.1"/>
    <property type="molecule type" value="Genomic_DNA"/>
</dbReference>
<dbReference type="Proteomes" id="UP001139461">
    <property type="component" value="Unassembled WGS sequence"/>
</dbReference>
<keyword evidence="8" id="KW-1185">Reference proteome</keyword>
<feature type="transmembrane region" description="Helical" evidence="5">
    <location>
        <begin position="32"/>
        <end position="54"/>
    </location>
</feature>
<dbReference type="Pfam" id="PF06271">
    <property type="entry name" value="RDD"/>
    <property type="match status" value="1"/>
</dbReference>
<feature type="transmembrane region" description="Helical" evidence="5">
    <location>
        <begin position="169"/>
        <end position="187"/>
    </location>
</feature>
<evidence type="ECO:0000259" key="6">
    <source>
        <dbReference type="Pfam" id="PF06271"/>
    </source>
</evidence>
<evidence type="ECO:0000313" key="7">
    <source>
        <dbReference type="EMBL" id="MCG2420491.1"/>
    </source>
</evidence>
<dbReference type="GO" id="GO:0016020">
    <property type="term" value="C:membrane"/>
    <property type="evidence" value="ECO:0007669"/>
    <property type="project" value="UniProtKB-SubCell"/>
</dbReference>
<sequence length="191" mass="21441">MTETNNNNGVIVGEISKVANSNSRINRVLSMLLDHCIMCLLIVPLGFLIFGLGALMKDNLNYGIGIILVFIPFFIYLNKDFFKAKSPAKRILGFQVIDRKTNKPANELQCFVRNLTICVAWPLEVIIGLINPERRIGDFIANTKVVVSEKEKFKSIWTDLKNTKLKSNFIGILIIGGIYFYGLSLLLPGMN</sequence>
<evidence type="ECO:0000256" key="1">
    <source>
        <dbReference type="ARBA" id="ARBA00004141"/>
    </source>
</evidence>
<name>A0A9X1QVR5_9FLAO</name>
<evidence type="ECO:0000256" key="2">
    <source>
        <dbReference type="ARBA" id="ARBA00022692"/>
    </source>
</evidence>
<feature type="domain" description="RDD" evidence="6">
    <location>
        <begin position="25"/>
        <end position="140"/>
    </location>
</feature>
<evidence type="ECO:0000256" key="4">
    <source>
        <dbReference type="ARBA" id="ARBA00023136"/>
    </source>
</evidence>
<accession>A0A9X1QVR5</accession>
<gene>
    <name evidence="7" type="ORF">K8089_15825</name>
</gene>